<dbReference type="VEuPathDB" id="FungiDB:HGUI_03034"/>
<evidence type="ECO:0000256" key="1">
    <source>
        <dbReference type="SAM" id="MobiDB-lite"/>
    </source>
</evidence>
<sequence length="260" mass="28726">MNLDQLKNSYSDKPDDVSSNKSNLSHDFYKKNQKLKDKLNVSNYNSNILRESLAAKDLDSRSSSIRQKHPHPTSQSIKANDSISSKEALHDLGLPPREDDPLDLSRKRHGHTHADMTNETFSNASMVANYGDLDLNPINGIAKPNLNIPLSHQHSTLSHDSSRQVNPIFDPYGTRDNSHIHLGSDMNRTHGAIIGDPNLHGPNMNGGMIFDPFRNKKDNDDSKPGYSGYPGAKYDNPFGNMRSGNGGGSNWGDNSSNGFF</sequence>
<gene>
    <name evidence="2" type="ORF">HGUI_03034</name>
</gene>
<feature type="compositionally biased region" description="Basic and acidic residues" evidence="1">
    <location>
        <begin position="214"/>
        <end position="223"/>
    </location>
</feature>
<feature type="region of interest" description="Disordered" evidence="1">
    <location>
        <begin position="89"/>
        <end position="108"/>
    </location>
</feature>
<feature type="region of interest" description="Disordered" evidence="1">
    <location>
        <begin position="59"/>
        <end position="82"/>
    </location>
</feature>
<evidence type="ECO:0000313" key="2">
    <source>
        <dbReference type="EMBL" id="SGZ40834.1"/>
    </source>
</evidence>
<dbReference type="EMBL" id="FQNF01000066">
    <property type="protein sequence ID" value="SGZ40834.1"/>
    <property type="molecule type" value="Genomic_DNA"/>
</dbReference>
<dbReference type="AlphaFoldDB" id="A0A1L0B374"/>
<evidence type="ECO:0000313" key="3">
    <source>
        <dbReference type="Proteomes" id="UP000183365"/>
    </source>
</evidence>
<feature type="region of interest" description="Disordered" evidence="1">
    <location>
        <begin position="1"/>
        <end position="34"/>
    </location>
</feature>
<reference evidence="3" key="1">
    <citation type="submission" date="2016-11" db="EMBL/GenBank/DDBJ databases">
        <authorList>
            <person name="Guldener U."/>
        </authorList>
    </citation>
    <scope>NUCLEOTIDE SEQUENCE [LARGE SCALE GENOMIC DNA]</scope>
</reference>
<feature type="compositionally biased region" description="Low complexity" evidence="1">
    <location>
        <begin position="251"/>
        <end position="260"/>
    </location>
</feature>
<feature type="region of interest" description="Disordered" evidence="1">
    <location>
        <begin position="214"/>
        <end position="260"/>
    </location>
</feature>
<dbReference type="OrthoDB" id="3971907at2759"/>
<proteinExistence type="predicted"/>
<keyword evidence="3" id="KW-1185">Reference proteome</keyword>
<protein>
    <submittedName>
        <fullName evidence="2">Uncharacterized protein</fullName>
    </submittedName>
</protein>
<feature type="compositionally biased region" description="Polar residues" evidence="1">
    <location>
        <begin position="72"/>
        <end position="82"/>
    </location>
</feature>
<dbReference type="Proteomes" id="UP000183365">
    <property type="component" value="Unassembled WGS sequence"/>
</dbReference>
<accession>A0A1L0B374</accession>
<organism evidence="2 3">
    <name type="scientific">Hanseniaspora guilliermondii</name>
    <dbReference type="NCBI Taxonomy" id="56406"/>
    <lineage>
        <taxon>Eukaryota</taxon>
        <taxon>Fungi</taxon>
        <taxon>Dikarya</taxon>
        <taxon>Ascomycota</taxon>
        <taxon>Saccharomycotina</taxon>
        <taxon>Saccharomycetes</taxon>
        <taxon>Saccharomycodales</taxon>
        <taxon>Saccharomycodaceae</taxon>
        <taxon>Hanseniaspora</taxon>
    </lineage>
</organism>
<name>A0A1L0B374_9ASCO</name>
<feature type="compositionally biased region" description="Basic and acidic residues" evidence="1">
    <location>
        <begin position="96"/>
        <end position="105"/>
    </location>
</feature>